<dbReference type="AlphaFoldDB" id="W4MC40"/>
<dbReference type="GO" id="GO:0030170">
    <property type="term" value="F:pyridoxal phosphate binding"/>
    <property type="evidence" value="ECO:0007669"/>
    <property type="project" value="InterPro"/>
</dbReference>
<dbReference type="EMBL" id="AZHX01000381">
    <property type="protein sequence ID" value="ETX07755.1"/>
    <property type="molecule type" value="Genomic_DNA"/>
</dbReference>
<gene>
    <name evidence="4" type="ORF">ETSY2_09395</name>
</gene>
<name>W4MC40_9BACT</name>
<dbReference type="GO" id="GO:0008483">
    <property type="term" value="F:transaminase activity"/>
    <property type="evidence" value="ECO:0007669"/>
    <property type="project" value="InterPro"/>
</dbReference>
<proteinExistence type="inferred from homology"/>
<keyword evidence="5" id="KW-1185">Reference proteome</keyword>
<evidence type="ECO:0000313" key="5">
    <source>
        <dbReference type="Proteomes" id="UP000019140"/>
    </source>
</evidence>
<dbReference type="PATRIC" id="fig|1429439.4.peg.1612"/>
<dbReference type="SUPFAM" id="SSF53383">
    <property type="entry name" value="PLP-dependent transferases"/>
    <property type="match status" value="1"/>
</dbReference>
<dbReference type="InterPro" id="IPR005814">
    <property type="entry name" value="Aminotrans_3"/>
</dbReference>
<reference evidence="4 5" key="1">
    <citation type="journal article" date="2014" name="Nature">
        <title>An environmental bacterial taxon with a large and distinct metabolic repertoire.</title>
        <authorList>
            <person name="Wilson M.C."/>
            <person name="Mori T."/>
            <person name="Ruckert C."/>
            <person name="Uria A.R."/>
            <person name="Helf M.J."/>
            <person name="Takada K."/>
            <person name="Gernert C."/>
            <person name="Steffens U.A."/>
            <person name="Heycke N."/>
            <person name="Schmitt S."/>
            <person name="Rinke C."/>
            <person name="Helfrich E.J."/>
            <person name="Brachmann A.O."/>
            <person name="Gurgui C."/>
            <person name="Wakimoto T."/>
            <person name="Kracht M."/>
            <person name="Crusemann M."/>
            <person name="Hentschel U."/>
            <person name="Abe I."/>
            <person name="Matsunaga S."/>
            <person name="Kalinowski J."/>
            <person name="Takeyama H."/>
            <person name="Piel J."/>
        </authorList>
    </citation>
    <scope>NUCLEOTIDE SEQUENCE [LARGE SCALE GENOMIC DNA]</scope>
    <source>
        <strain evidence="5">TSY2</strain>
    </source>
</reference>
<evidence type="ECO:0000256" key="2">
    <source>
        <dbReference type="ARBA" id="ARBA00022898"/>
    </source>
</evidence>
<comment type="similarity">
    <text evidence="3">Belongs to the class-III pyridoxal-phosphate-dependent aminotransferase family.</text>
</comment>
<evidence type="ECO:0008006" key="6">
    <source>
        <dbReference type="Google" id="ProtNLM"/>
    </source>
</evidence>
<dbReference type="CDD" id="cd00610">
    <property type="entry name" value="OAT_like"/>
    <property type="match status" value="1"/>
</dbReference>
<comment type="cofactor">
    <cofactor evidence="1">
        <name>pyridoxal 5'-phosphate</name>
        <dbReference type="ChEBI" id="CHEBI:597326"/>
    </cofactor>
</comment>
<dbReference type="HOGENOM" id="CLU_016922_1_5_7"/>
<sequence length="446" mass="48181">MAETIRETFLRRNPKSAELHPRFKKVLPSGVSHDMRVTDPFPICIARGEGAHKWDVDGNEYIDYGLGSASLLLGHAHPDVVKALIDVAPYGSHYGLPIEAELEWGERVCDLMPCADKVRFVGSGAEATMLAMRIARGYTGKNKMIRWESHYHGWHDYVMPGTLPPFDRPASIGIPEGAIASVIVLPTDLAVLERTLANDNDIAGVITEGSGASYGTVPLPPGFLEGVRSLTEQYGVVMILDEVITGFRWSPGGLQKKIGLMPDLCTMAKVLTGGLPGGAVGGRDQFMQVMEQTGDAGHDRFERVSHGGTFNANPYCAATGNAALSIVATGEMQDQADRMAARLRTGLQELFNRYEVPAAVYGDASTFHVYFGGRSIEGLDANTLKNIPPAIQQNFRQAVQNHGVDLMSRCSGVLSGVHTEADIDQTLEGFDEAIKAMLAEGILQAE</sequence>
<dbReference type="PANTHER" id="PTHR43713">
    <property type="entry name" value="GLUTAMATE-1-SEMIALDEHYDE 2,1-AMINOMUTASE"/>
    <property type="match status" value="1"/>
</dbReference>
<accession>W4MC40</accession>
<organism evidence="4 5">
    <name type="scientific">Candidatus Entotheonella gemina</name>
    <dbReference type="NCBI Taxonomy" id="1429439"/>
    <lineage>
        <taxon>Bacteria</taxon>
        <taxon>Pseudomonadati</taxon>
        <taxon>Nitrospinota/Tectimicrobiota group</taxon>
        <taxon>Candidatus Tectimicrobiota</taxon>
        <taxon>Candidatus Entotheonellia</taxon>
        <taxon>Candidatus Entotheonellales</taxon>
        <taxon>Candidatus Entotheonellaceae</taxon>
        <taxon>Candidatus Entotheonella</taxon>
    </lineage>
</organism>
<dbReference type="InterPro" id="IPR015424">
    <property type="entry name" value="PyrdxlP-dep_Trfase"/>
</dbReference>
<protein>
    <recommendedName>
        <fullName evidence="6">Glutamate-1-semialdehyde 2,1-aminomutase</fullName>
    </recommendedName>
</protein>
<evidence type="ECO:0000256" key="3">
    <source>
        <dbReference type="RuleBase" id="RU003560"/>
    </source>
</evidence>
<dbReference type="Proteomes" id="UP000019140">
    <property type="component" value="Unassembled WGS sequence"/>
</dbReference>
<dbReference type="Gene3D" id="3.40.640.10">
    <property type="entry name" value="Type I PLP-dependent aspartate aminotransferase-like (Major domain)"/>
    <property type="match status" value="1"/>
</dbReference>
<dbReference type="InterPro" id="IPR015422">
    <property type="entry name" value="PyrdxlP-dep_Trfase_small"/>
</dbReference>
<dbReference type="Gene3D" id="3.90.1150.10">
    <property type="entry name" value="Aspartate Aminotransferase, domain 1"/>
    <property type="match status" value="1"/>
</dbReference>
<dbReference type="PANTHER" id="PTHR43713:SF3">
    <property type="entry name" value="GLUTAMATE-1-SEMIALDEHYDE 2,1-AMINOMUTASE 1, CHLOROPLASTIC-RELATED"/>
    <property type="match status" value="1"/>
</dbReference>
<comment type="caution">
    <text evidence="4">The sequence shown here is derived from an EMBL/GenBank/DDBJ whole genome shotgun (WGS) entry which is preliminary data.</text>
</comment>
<evidence type="ECO:0000313" key="4">
    <source>
        <dbReference type="EMBL" id="ETX07755.1"/>
    </source>
</evidence>
<dbReference type="Pfam" id="PF00202">
    <property type="entry name" value="Aminotran_3"/>
    <property type="match status" value="1"/>
</dbReference>
<dbReference type="InterPro" id="IPR015421">
    <property type="entry name" value="PyrdxlP-dep_Trfase_major"/>
</dbReference>
<keyword evidence="2 3" id="KW-0663">Pyridoxal phosphate</keyword>
<evidence type="ECO:0000256" key="1">
    <source>
        <dbReference type="ARBA" id="ARBA00001933"/>
    </source>
</evidence>